<reference evidence="3 4" key="1">
    <citation type="submission" date="2016-10" db="EMBL/GenBank/DDBJ databases">
        <authorList>
            <person name="de Groot N.N."/>
        </authorList>
    </citation>
    <scope>NUCLEOTIDE SEQUENCE [LARGE SCALE GENOMIC DNA]</scope>
    <source>
        <strain evidence="3">MBHS1</strain>
    </source>
</reference>
<accession>A0A1H6FB45</accession>
<dbReference type="Proteomes" id="UP000236724">
    <property type="component" value="Unassembled WGS sequence"/>
</dbReference>
<dbReference type="InterPro" id="IPR011990">
    <property type="entry name" value="TPR-like_helical_dom_sf"/>
</dbReference>
<dbReference type="PANTHER" id="PTHR10098">
    <property type="entry name" value="RAPSYN-RELATED"/>
    <property type="match status" value="1"/>
</dbReference>
<dbReference type="Pfam" id="PF12770">
    <property type="entry name" value="CHAT"/>
    <property type="match status" value="1"/>
</dbReference>
<name>A0A1H6FB45_9GAMM</name>
<evidence type="ECO:0000313" key="3">
    <source>
        <dbReference type="EMBL" id="SEH07330.1"/>
    </source>
</evidence>
<dbReference type="SUPFAM" id="SSF48452">
    <property type="entry name" value="TPR-like"/>
    <property type="match status" value="2"/>
</dbReference>
<keyword evidence="1" id="KW-0732">Signal</keyword>
<feature type="domain" description="CHAT" evidence="2">
    <location>
        <begin position="496"/>
        <end position="763"/>
    </location>
</feature>
<sequence>MIFRIAGIFLFLIMGASHADDKQAVLTSGEAAFSQGEFQLAASQWENQLKNTTPATAQAIDLRLHLAEAYQALGMHDKAFAQLSPLSAWAEQLVDSKRQIQAHNQISDVWLSTGELNAAHNHAQASMDLLKALQSPQPGLQAATLNTLGNVLTEFGSPEQALSAYQQAVAQADSAMQPALANKAAINLLNVQISQQQFPEITQNLKDIQRRLTLQNNDQDKLHTYLALGLATQTLSTVAKAPDNIRQQAWKSAVKNFHSAAQLAKTLDYSRARSQAYGYLGALYEHSGAIADALKLTRQAIFFALQGENPDILYRWQWQQGRLFTAQQKNDRAISAYREAGRTLKPIQQRLDVGYRRSPPDFDSVVRPVYYGLAGLLIAKARQSPDKTQQQALLREARNAIESMKVAELQNYFQDECVQVAQKRANLRKSSLENATPGTATIYPVPLDKQLILLLGINDHIEAVSVPVAAAQLHYAVNLLRLRLQTRTTRRFMYQSQQLYNWLIRPLLPHLQARQIDTLVFVPDGSLRSIPFSTLHDGQQFLIEQYALANTPGLSLTYAQPINWQNSQILLAGLSDGVQGYSPLPNVPKELKSIQQLTHGLEMLNVAYTQPKFREALAQTSYSVIHLATHGEFDANPENTYLLTYQEKLHMDDLQQLIGLGKLREKPLELLTLSACKTAVGDDRAALGLAGVAIKAGAGSALATLWFIDDEATSLVVTQFYKNLLGTPGLSKAKALQQAQIQLLTQVRYTHPAYWGPFLLIGNWL</sequence>
<dbReference type="EMBL" id="FMSV02000529">
    <property type="protein sequence ID" value="SEH07330.1"/>
    <property type="molecule type" value="Genomic_DNA"/>
</dbReference>
<keyword evidence="4" id="KW-1185">Reference proteome</keyword>
<dbReference type="InterPro" id="IPR024983">
    <property type="entry name" value="CHAT_dom"/>
</dbReference>
<feature type="signal peptide" evidence="1">
    <location>
        <begin position="1"/>
        <end position="19"/>
    </location>
</feature>
<dbReference type="Gene3D" id="1.25.40.10">
    <property type="entry name" value="Tetratricopeptide repeat domain"/>
    <property type="match status" value="2"/>
</dbReference>
<dbReference type="AlphaFoldDB" id="A0A1H6FB45"/>
<dbReference type="RefSeq" id="WP_103920996.1">
    <property type="nucleotide sequence ID" value="NZ_FMSV02000529.1"/>
</dbReference>
<evidence type="ECO:0000313" key="4">
    <source>
        <dbReference type="Proteomes" id="UP000236724"/>
    </source>
</evidence>
<dbReference type="PANTHER" id="PTHR10098:SF112">
    <property type="entry name" value="SLR0380 PROTEIN"/>
    <property type="match status" value="1"/>
</dbReference>
<feature type="chain" id="PRO_5014627851" evidence="1">
    <location>
        <begin position="20"/>
        <end position="765"/>
    </location>
</feature>
<evidence type="ECO:0000259" key="2">
    <source>
        <dbReference type="Pfam" id="PF12770"/>
    </source>
</evidence>
<protein>
    <submittedName>
        <fullName evidence="3">CHAT domain protein</fullName>
    </submittedName>
</protein>
<dbReference type="OrthoDB" id="5558589at2"/>
<organism evidence="3 4">
    <name type="scientific">Candidatus Venteria ishoeyi</name>
    <dbReference type="NCBI Taxonomy" id="1899563"/>
    <lineage>
        <taxon>Bacteria</taxon>
        <taxon>Pseudomonadati</taxon>
        <taxon>Pseudomonadota</taxon>
        <taxon>Gammaproteobacteria</taxon>
        <taxon>Thiotrichales</taxon>
        <taxon>Thiotrichaceae</taxon>
        <taxon>Venteria</taxon>
    </lineage>
</organism>
<evidence type="ECO:0000256" key="1">
    <source>
        <dbReference type="SAM" id="SignalP"/>
    </source>
</evidence>
<proteinExistence type="predicted"/>
<gene>
    <name evidence="3" type="ORF">MBHS_03205</name>
</gene>